<evidence type="ECO:0000313" key="4">
    <source>
        <dbReference type="Proteomes" id="UP000037460"/>
    </source>
</evidence>
<organism evidence="3 4">
    <name type="scientific">Chrysochromulina tobinii</name>
    <dbReference type="NCBI Taxonomy" id="1460289"/>
    <lineage>
        <taxon>Eukaryota</taxon>
        <taxon>Haptista</taxon>
        <taxon>Haptophyta</taxon>
        <taxon>Prymnesiophyceae</taxon>
        <taxon>Prymnesiales</taxon>
        <taxon>Chrysochromulinaceae</taxon>
        <taxon>Chrysochromulina</taxon>
    </lineage>
</organism>
<accession>A0A0M0JPH5</accession>
<protein>
    <submittedName>
        <fullName evidence="3">Uncharacterized protein</fullName>
    </submittedName>
</protein>
<feature type="transmembrane region" description="Helical" evidence="2">
    <location>
        <begin position="95"/>
        <end position="112"/>
    </location>
</feature>
<sequence length="309" mass="32949">MRIILETELHVVEEAEQQLKKAPPPAFALAQQSPRQAELQSVPEAELQSVPEAELQSVPEAELQSVPDEAVVRTPVMTDAHIAEPWRLLMYTPSLWLFIAVLVAAFVSVWTAEPEAPPALSPPATHSPKINAVVAAQTLSALLPPAWTAAAATAKDKIAALGVVARAASAPAAEALVAAALHGRFEATKLANYTAVKTTEVRASIGKAAAALKVEVLLARISLELALEQGREAAGQASTKAANAVAHHTAAIHKAIQKSRPLKLAFPVPPPAQMLRRALMQPLRLELDMITSVLRSLGFGIREEELRKM</sequence>
<proteinExistence type="predicted"/>
<dbReference type="Proteomes" id="UP000037460">
    <property type="component" value="Unassembled WGS sequence"/>
</dbReference>
<dbReference type="AlphaFoldDB" id="A0A0M0JPH5"/>
<gene>
    <name evidence="3" type="ORF">Ctob_003520</name>
</gene>
<evidence type="ECO:0000313" key="3">
    <source>
        <dbReference type="EMBL" id="KOO28476.1"/>
    </source>
</evidence>
<reference evidence="4" key="1">
    <citation type="journal article" date="2015" name="PLoS Genet.">
        <title>Genome Sequence and Transcriptome Analyses of Chrysochromulina tobin: Metabolic Tools for Enhanced Algal Fitness in the Prominent Order Prymnesiales (Haptophyceae).</title>
        <authorList>
            <person name="Hovde B.T."/>
            <person name="Deodato C.R."/>
            <person name="Hunsperger H.M."/>
            <person name="Ryken S.A."/>
            <person name="Yost W."/>
            <person name="Jha R.K."/>
            <person name="Patterson J."/>
            <person name="Monnat R.J. Jr."/>
            <person name="Barlow S.B."/>
            <person name="Starkenburg S.R."/>
            <person name="Cattolico R.A."/>
        </authorList>
    </citation>
    <scope>NUCLEOTIDE SEQUENCE</scope>
    <source>
        <strain evidence="4">CCMP291</strain>
    </source>
</reference>
<keyword evidence="2" id="KW-0812">Transmembrane</keyword>
<keyword evidence="2" id="KW-0472">Membrane</keyword>
<name>A0A0M0JPH5_9EUKA</name>
<keyword evidence="4" id="KW-1185">Reference proteome</keyword>
<evidence type="ECO:0000256" key="1">
    <source>
        <dbReference type="SAM" id="MobiDB-lite"/>
    </source>
</evidence>
<feature type="region of interest" description="Disordered" evidence="1">
    <location>
        <begin position="22"/>
        <end position="45"/>
    </location>
</feature>
<evidence type="ECO:0000256" key="2">
    <source>
        <dbReference type="SAM" id="Phobius"/>
    </source>
</evidence>
<keyword evidence="2" id="KW-1133">Transmembrane helix</keyword>
<dbReference type="EMBL" id="JWZX01002564">
    <property type="protein sequence ID" value="KOO28476.1"/>
    <property type="molecule type" value="Genomic_DNA"/>
</dbReference>
<comment type="caution">
    <text evidence="3">The sequence shown here is derived from an EMBL/GenBank/DDBJ whole genome shotgun (WGS) entry which is preliminary data.</text>
</comment>